<evidence type="ECO:0000313" key="1">
    <source>
        <dbReference type="EMBL" id="OMJ79423.1"/>
    </source>
</evidence>
<keyword evidence="2" id="KW-1185">Reference proteome</keyword>
<evidence type="ECO:0000313" key="2">
    <source>
        <dbReference type="Proteomes" id="UP000187209"/>
    </source>
</evidence>
<dbReference type="AlphaFoldDB" id="A0A1R2BRJ5"/>
<reference evidence="1 2" key="1">
    <citation type="submission" date="2016-11" db="EMBL/GenBank/DDBJ databases">
        <title>The macronuclear genome of Stentor coeruleus: a giant cell with tiny introns.</title>
        <authorList>
            <person name="Slabodnick M."/>
            <person name="Ruby J.G."/>
            <person name="Reiff S.B."/>
            <person name="Swart E.C."/>
            <person name="Gosai S."/>
            <person name="Prabakaran S."/>
            <person name="Witkowska E."/>
            <person name="Larue G.E."/>
            <person name="Fisher S."/>
            <person name="Freeman R.M."/>
            <person name="Gunawardena J."/>
            <person name="Chu W."/>
            <person name="Stover N.A."/>
            <person name="Gregory B.D."/>
            <person name="Nowacki M."/>
            <person name="Derisi J."/>
            <person name="Roy S.W."/>
            <person name="Marshall W.F."/>
            <person name="Sood P."/>
        </authorList>
    </citation>
    <scope>NUCLEOTIDE SEQUENCE [LARGE SCALE GENOMIC DNA]</scope>
    <source>
        <strain evidence="1">WM001</strain>
    </source>
</reference>
<proteinExistence type="predicted"/>
<accession>A0A1R2BRJ5</accession>
<protein>
    <submittedName>
        <fullName evidence="1">Uncharacterized protein</fullName>
    </submittedName>
</protein>
<dbReference type="EMBL" id="MPUH01000472">
    <property type="protein sequence ID" value="OMJ79423.1"/>
    <property type="molecule type" value="Genomic_DNA"/>
</dbReference>
<name>A0A1R2BRJ5_9CILI</name>
<comment type="caution">
    <text evidence="1">The sequence shown here is derived from an EMBL/GenBank/DDBJ whole genome shotgun (WGS) entry which is preliminary data.</text>
</comment>
<sequence>MSIDKKISKIQIGIAEEQNDKVYVTNKAMSNIQLLNGTENSKTIVKNVNMEFKPLKRMILEPIGKKSPGMHRDKSIWMDNSKKSFRNHIEQIVEREKEVCDIIRNSLGNSYIKTAIVKDEFKRKEESFSGEGIVFEKEYFNGLLE</sequence>
<gene>
    <name evidence="1" type="ORF">SteCoe_20578</name>
</gene>
<organism evidence="1 2">
    <name type="scientific">Stentor coeruleus</name>
    <dbReference type="NCBI Taxonomy" id="5963"/>
    <lineage>
        <taxon>Eukaryota</taxon>
        <taxon>Sar</taxon>
        <taxon>Alveolata</taxon>
        <taxon>Ciliophora</taxon>
        <taxon>Postciliodesmatophora</taxon>
        <taxon>Heterotrichea</taxon>
        <taxon>Heterotrichida</taxon>
        <taxon>Stentoridae</taxon>
        <taxon>Stentor</taxon>
    </lineage>
</organism>
<dbReference type="Proteomes" id="UP000187209">
    <property type="component" value="Unassembled WGS sequence"/>
</dbReference>